<dbReference type="Pfam" id="PF03602">
    <property type="entry name" value="Cons_hypoth95"/>
    <property type="match status" value="1"/>
</dbReference>
<dbReference type="PROSITE" id="PS00092">
    <property type="entry name" value="N6_MTASE"/>
    <property type="match status" value="1"/>
</dbReference>
<keyword evidence="7" id="KW-0949">S-adenosyl-L-methionine</keyword>
<dbReference type="Gene3D" id="3.40.50.150">
    <property type="entry name" value="Vaccinia Virus protein VP39"/>
    <property type="match status" value="1"/>
</dbReference>
<dbReference type="SUPFAM" id="SSF53335">
    <property type="entry name" value="S-adenosyl-L-methionine-dependent methyltransferases"/>
    <property type="match status" value="1"/>
</dbReference>
<feature type="region of interest" description="Disordered" evidence="11">
    <location>
        <begin position="1"/>
        <end position="23"/>
    </location>
</feature>
<dbReference type="RefSeq" id="WP_214507420.1">
    <property type="nucleotide sequence ID" value="NZ_JAHEPS010000004.1"/>
</dbReference>
<evidence type="ECO:0000256" key="1">
    <source>
        <dbReference type="ARBA" id="ARBA00002649"/>
    </source>
</evidence>
<dbReference type="CDD" id="cd02440">
    <property type="entry name" value="AdoMet_MTases"/>
    <property type="match status" value="1"/>
</dbReference>
<comment type="caution">
    <text evidence="12">The sequence shown here is derived from an EMBL/GenBank/DDBJ whole genome shotgun (WGS) entry which is preliminary data.</text>
</comment>
<reference evidence="12 13" key="1">
    <citation type="submission" date="2021-05" db="EMBL/GenBank/DDBJ databases">
        <title>Shewanella sp. JM162201.</title>
        <authorList>
            <person name="Xu S."/>
            <person name="Li A."/>
        </authorList>
    </citation>
    <scope>NUCLEOTIDE SEQUENCE [LARGE SCALE GENOMIC DNA]</scope>
    <source>
        <strain evidence="12 13">JM162201</strain>
    </source>
</reference>
<name>A0ABS5V5W6_9GAMM</name>
<evidence type="ECO:0000256" key="5">
    <source>
        <dbReference type="ARBA" id="ARBA00022603"/>
    </source>
</evidence>
<evidence type="ECO:0000313" key="12">
    <source>
        <dbReference type="EMBL" id="MBT1445217.1"/>
    </source>
</evidence>
<dbReference type="NCBIfam" id="TIGR00095">
    <property type="entry name" value="16S rRNA (guanine(966)-N(2))-methyltransferase RsmD"/>
    <property type="match status" value="1"/>
</dbReference>
<dbReference type="InterPro" id="IPR002052">
    <property type="entry name" value="DNA_methylase_N6_adenine_CS"/>
</dbReference>
<proteinExistence type="inferred from homology"/>
<evidence type="ECO:0000256" key="3">
    <source>
        <dbReference type="ARBA" id="ARBA00012141"/>
    </source>
</evidence>
<keyword evidence="13" id="KW-1185">Reference proteome</keyword>
<evidence type="ECO:0000256" key="8">
    <source>
        <dbReference type="ARBA" id="ARBA00031268"/>
    </source>
</evidence>
<comment type="catalytic activity">
    <reaction evidence="10">
        <text>guanosine(966) in 16S rRNA + S-adenosyl-L-methionine = N(2)-methylguanosine(966) in 16S rRNA + S-adenosyl-L-homocysteine + H(+)</text>
        <dbReference type="Rhea" id="RHEA:23548"/>
        <dbReference type="Rhea" id="RHEA-COMP:10211"/>
        <dbReference type="Rhea" id="RHEA-COMP:10212"/>
        <dbReference type="ChEBI" id="CHEBI:15378"/>
        <dbReference type="ChEBI" id="CHEBI:57856"/>
        <dbReference type="ChEBI" id="CHEBI:59789"/>
        <dbReference type="ChEBI" id="CHEBI:74269"/>
        <dbReference type="ChEBI" id="CHEBI:74481"/>
        <dbReference type="EC" id="2.1.1.171"/>
    </reaction>
</comment>
<keyword evidence="5 12" id="KW-0489">Methyltransferase</keyword>
<dbReference type="PANTHER" id="PTHR43542:SF1">
    <property type="entry name" value="METHYLTRANSFERASE"/>
    <property type="match status" value="1"/>
</dbReference>
<keyword evidence="6 12" id="KW-0808">Transferase</keyword>
<protein>
    <recommendedName>
        <fullName evidence="4">Ribosomal RNA small subunit methyltransferase D</fullName>
        <ecNumber evidence="3">2.1.1.171</ecNumber>
    </recommendedName>
    <alternativeName>
        <fullName evidence="8">16S rRNA m2G966 methyltransferase</fullName>
    </alternativeName>
    <alternativeName>
        <fullName evidence="9">rRNA (guanine-N(2)-)-methyltransferase</fullName>
    </alternativeName>
</protein>
<dbReference type="InterPro" id="IPR029063">
    <property type="entry name" value="SAM-dependent_MTases_sf"/>
</dbReference>
<organism evidence="12 13">
    <name type="scientific">Shewanella jiangmenensis</name>
    <dbReference type="NCBI Taxonomy" id="2837387"/>
    <lineage>
        <taxon>Bacteria</taxon>
        <taxon>Pseudomonadati</taxon>
        <taxon>Pseudomonadota</taxon>
        <taxon>Gammaproteobacteria</taxon>
        <taxon>Alteromonadales</taxon>
        <taxon>Shewanellaceae</taxon>
        <taxon>Shewanella</taxon>
    </lineage>
</organism>
<evidence type="ECO:0000313" key="13">
    <source>
        <dbReference type="Proteomes" id="UP001195903"/>
    </source>
</evidence>
<dbReference type="GO" id="GO:0052913">
    <property type="term" value="F:16S rRNA (guanine(966)-N(2))-methyltransferase activity"/>
    <property type="evidence" value="ECO:0007669"/>
    <property type="project" value="UniProtKB-EC"/>
</dbReference>
<comment type="similarity">
    <text evidence="2">Belongs to the methyltransferase superfamily. RsmD family.</text>
</comment>
<dbReference type="EMBL" id="JAHEPS010000004">
    <property type="protein sequence ID" value="MBT1445217.1"/>
    <property type="molecule type" value="Genomic_DNA"/>
</dbReference>
<accession>A0ABS5V5W6</accession>
<dbReference type="Proteomes" id="UP001195903">
    <property type="component" value="Unassembled WGS sequence"/>
</dbReference>
<evidence type="ECO:0000256" key="7">
    <source>
        <dbReference type="ARBA" id="ARBA00022691"/>
    </source>
</evidence>
<evidence type="ECO:0000256" key="10">
    <source>
        <dbReference type="ARBA" id="ARBA00048326"/>
    </source>
</evidence>
<evidence type="ECO:0000256" key="4">
    <source>
        <dbReference type="ARBA" id="ARBA00013682"/>
    </source>
</evidence>
<evidence type="ECO:0000256" key="11">
    <source>
        <dbReference type="SAM" id="MobiDB-lite"/>
    </source>
</evidence>
<dbReference type="InterPro" id="IPR004398">
    <property type="entry name" value="RNA_MeTrfase_RsmD"/>
</dbReference>
<gene>
    <name evidence="12" type="primary">rsmD</name>
    <name evidence="12" type="ORF">KJI95_11865</name>
</gene>
<dbReference type="PANTHER" id="PTHR43542">
    <property type="entry name" value="METHYLTRANSFERASE"/>
    <property type="match status" value="1"/>
</dbReference>
<evidence type="ECO:0000256" key="6">
    <source>
        <dbReference type="ARBA" id="ARBA00022679"/>
    </source>
</evidence>
<dbReference type="EC" id="2.1.1.171" evidence="3"/>
<sequence>MSRNHSSAGRSAAAKSKTSAAMGSGQVRIIGGQWRSRKLPIKDLEGLRPTTDRVRETLFNWIASDLPRARVLDCFGGSGALALEALSRYAAFAKIFELQRDAANQLKANLATLKCDSAEVINGDTLSLLAAGCDEGFDIVFIDPPFRKDLAPQTLALLTAHNWLKPDALVYLETEAELAALPLPAGFDELKHKLAGQVCYRLLQYVGSTVDGTDASNNEASNNDQGEPAQ</sequence>
<evidence type="ECO:0000256" key="9">
    <source>
        <dbReference type="ARBA" id="ARBA00033371"/>
    </source>
</evidence>
<evidence type="ECO:0000256" key="2">
    <source>
        <dbReference type="ARBA" id="ARBA00005269"/>
    </source>
</evidence>
<comment type="function">
    <text evidence="1">Specifically methylates the guanine in position 966 of 16S rRNA in the assembled 30S particle.</text>
</comment>